<gene>
    <name evidence="2" type="ORF">METBIDRAFT_83776</name>
</gene>
<accession>A0A1A0H9I2</accession>
<keyword evidence="3" id="KW-1185">Reference proteome</keyword>
<reference evidence="2 3" key="1">
    <citation type="submission" date="2016-05" db="EMBL/GenBank/DDBJ databases">
        <title>Comparative genomics of biotechnologically important yeasts.</title>
        <authorList>
            <consortium name="DOE Joint Genome Institute"/>
            <person name="Riley R."/>
            <person name="Haridas S."/>
            <person name="Wolfe K.H."/>
            <person name="Lopes M.R."/>
            <person name="Hittinger C.T."/>
            <person name="Goker M."/>
            <person name="Salamov A."/>
            <person name="Wisecaver J."/>
            <person name="Long T.M."/>
            <person name="Aerts A.L."/>
            <person name="Barry K."/>
            <person name="Choi C."/>
            <person name="Clum A."/>
            <person name="Coughlan A.Y."/>
            <person name="Deshpande S."/>
            <person name="Douglass A.P."/>
            <person name="Hanson S.J."/>
            <person name="Klenk H.-P."/>
            <person name="LaButti K."/>
            <person name="Lapidus A."/>
            <person name="Lindquist E."/>
            <person name="Lipzen A."/>
            <person name="Meier-kolthoff J.P."/>
            <person name="Ohm R.A."/>
            <person name="Otillar R.P."/>
            <person name="Pangilinan J."/>
            <person name="Peng Y."/>
            <person name="Rokas A."/>
            <person name="Rosa C.A."/>
            <person name="Scheuner C."/>
            <person name="Sibirny A.A."/>
            <person name="Slot J.C."/>
            <person name="Stielow J.B."/>
            <person name="Sun H."/>
            <person name="Kurtzman C.P."/>
            <person name="Blackwell M."/>
            <person name="Grigoriev I.V."/>
            <person name="Jeffries T.W."/>
        </authorList>
    </citation>
    <scope>NUCLEOTIDE SEQUENCE [LARGE SCALE GENOMIC DNA]</scope>
    <source>
        <strain evidence="2 3">NRRL YB-4993</strain>
    </source>
</reference>
<comment type="caution">
    <text evidence="2">The sequence shown here is derived from an EMBL/GenBank/DDBJ whole genome shotgun (WGS) entry which is preliminary data.</text>
</comment>
<dbReference type="EMBL" id="LXTC01000004">
    <property type="protein sequence ID" value="OBA20784.1"/>
    <property type="molecule type" value="Genomic_DNA"/>
</dbReference>
<keyword evidence="1" id="KW-0732">Signal</keyword>
<dbReference type="GeneID" id="30032209"/>
<name>A0A1A0H9I2_9ASCO</name>
<feature type="chain" id="PRO_5012881773" description="Hyphally-regulated cell wall protein N-terminal domain-containing protein" evidence="1">
    <location>
        <begin position="16"/>
        <end position="148"/>
    </location>
</feature>
<dbReference type="Proteomes" id="UP000092555">
    <property type="component" value="Unassembled WGS sequence"/>
</dbReference>
<evidence type="ECO:0008006" key="4">
    <source>
        <dbReference type="Google" id="ProtNLM"/>
    </source>
</evidence>
<evidence type="ECO:0000256" key="1">
    <source>
        <dbReference type="SAM" id="SignalP"/>
    </source>
</evidence>
<organism evidence="2 3">
    <name type="scientific">Metschnikowia bicuspidata var. bicuspidata NRRL YB-4993</name>
    <dbReference type="NCBI Taxonomy" id="869754"/>
    <lineage>
        <taxon>Eukaryota</taxon>
        <taxon>Fungi</taxon>
        <taxon>Dikarya</taxon>
        <taxon>Ascomycota</taxon>
        <taxon>Saccharomycotina</taxon>
        <taxon>Pichiomycetes</taxon>
        <taxon>Metschnikowiaceae</taxon>
        <taxon>Metschnikowia</taxon>
    </lineage>
</organism>
<evidence type="ECO:0000313" key="2">
    <source>
        <dbReference type="EMBL" id="OBA20784.1"/>
    </source>
</evidence>
<dbReference type="AlphaFoldDB" id="A0A1A0H9I2"/>
<protein>
    <recommendedName>
        <fullName evidence="4">Hyphally-regulated cell wall protein N-terminal domain-containing protein</fullName>
    </recommendedName>
</protein>
<proteinExistence type="predicted"/>
<evidence type="ECO:0000313" key="3">
    <source>
        <dbReference type="Proteomes" id="UP000092555"/>
    </source>
</evidence>
<dbReference type="RefSeq" id="XP_018711306.1">
    <property type="nucleotide sequence ID" value="XM_018859234.1"/>
</dbReference>
<sequence>MKLLATFPLLALCFAVSLKGTFLIETGGEKVGAPKFLGVSKDGTVTQSFKGDVFELQSGESKLLKNIVLKDGKYIVIANGTLSMSKETFPVDDNTLSIVNATEDYVNVADEYLYYGFSVHFRLFDDSTIHEFLSEEGQKIKIKFVESH</sequence>
<feature type="signal peptide" evidence="1">
    <location>
        <begin position="1"/>
        <end position="15"/>
    </location>
</feature>